<dbReference type="RefSeq" id="WP_185051111.1">
    <property type="nucleotide sequence ID" value="NZ_JACHGN010000007.1"/>
</dbReference>
<sequence length="209" mass="22382">MRQDLLYVSGLSKSYSQVPVLQDVSFSLRAGEALAVVGPNGAGKTTLLKCVAGIEDADDGVIELDGARLRESDAATRAAMACLLDDVDYFPDLSVIDHLTLYAWAHGTDDPDGTVASVLRELDLHAAANQLPITLSSGQRHRLGLASCLVRPRRLLLLDEPEQRLDAKGRAWLAERLQAEKAAGVAILFTSHDRELVGAAADRTIEVAG</sequence>
<accession>A0A840P4E2</accession>
<dbReference type="InterPro" id="IPR003593">
    <property type="entry name" value="AAA+_ATPase"/>
</dbReference>
<evidence type="ECO:0000313" key="5">
    <source>
        <dbReference type="EMBL" id="MBB5134232.1"/>
    </source>
</evidence>
<organism evidence="5 6">
    <name type="scientific">Thermocatellispora tengchongensis</name>
    <dbReference type="NCBI Taxonomy" id="1073253"/>
    <lineage>
        <taxon>Bacteria</taxon>
        <taxon>Bacillati</taxon>
        <taxon>Actinomycetota</taxon>
        <taxon>Actinomycetes</taxon>
        <taxon>Streptosporangiales</taxon>
        <taxon>Streptosporangiaceae</taxon>
        <taxon>Thermocatellispora</taxon>
    </lineage>
</organism>
<dbReference type="PANTHER" id="PTHR42939">
    <property type="entry name" value="ABC TRANSPORTER ATP-BINDING PROTEIN ALBC-RELATED"/>
    <property type="match status" value="1"/>
</dbReference>
<dbReference type="SMART" id="SM00382">
    <property type="entry name" value="AAA"/>
    <property type="match status" value="1"/>
</dbReference>
<dbReference type="InterPro" id="IPR051782">
    <property type="entry name" value="ABC_Transporter_VariousFunc"/>
</dbReference>
<evidence type="ECO:0000256" key="3">
    <source>
        <dbReference type="ARBA" id="ARBA00022840"/>
    </source>
</evidence>
<keyword evidence="3" id="KW-0067">ATP-binding</keyword>
<name>A0A840P4E2_9ACTN</name>
<comment type="caution">
    <text evidence="5">The sequence shown here is derived from an EMBL/GenBank/DDBJ whole genome shotgun (WGS) entry which is preliminary data.</text>
</comment>
<reference evidence="5 6" key="1">
    <citation type="submission" date="2020-08" db="EMBL/GenBank/DDBJ databases">
        <title>Genomic Encyclopedia of Type Strains, Phase IV (KMG-IV): sequencing the most valuable type-strain genomes for metagenomic binning, comparative biology and taxonomic classification.</title>
        <authorList>
            <person name="Goeker M."/>
        </authorList>
    </citation>
    <scope>NUCLEOTIDE SEQUENCE [LARGE SCALE GENOMIC DNA]</scope>
    <source>
        <strain evidence="5 6">DSM 45615</strain>
    </source>
</reference>
<dbReference type="AlphaFoldDB" id="A0A840P4E2"/>
<keyword evidence="2" id="KW-0547">Nucleotide-binding</keyword>
<dbReference type="InterPro" id="IPR003439">
    <property type="entry name" value="ABC_transporter-like_ATP-bd"/>
</dbReference>
<dbReference type="GO" id="GO:0016887">
    <property type="term" value="F:ATP hydrolysis activity"/>
    <property type="evidence" value="ECO:0007669"/>
    <property type="project" value="InterPro"/>
</dbReference>
<dbReference type="Pfam" id="PF00005">
    <property type="entry name" value="ABC_tran"/>
    <property type="match status" value="1"/>
</dbReference>
<proteinExistence type="predicted"/>
<dbReference type="Proteomes" id="UP000578449">
    <property type="component" value="Unassembled WGS sequence"/>
</dbReference>
<protein>
    <submittedName>
        <fullName evidence="5">ABC-type multidrug transport system ATPase subunit</fullName>
    </submittedName>
</protein>
<keyword evidence="1" id="KW-0813">Transport</keyword>
<dbReference type="Gene3D" id="3.40.50.300">
    <property type="entry name" value="P-loop containing nucleotide triphosphate hydrolases"/>
    <property type="match status" value="1"/>
</dbReference>
<dbReference type="SUPFAM" id="SSF52540">
    <property type="entry name" value="P-loop containing nucleoside triphosphate hydrolases"/>
    <property type="match status" value="1"/>
</dbReference>
<dbReference type="InterPro" id="IPR027417">
    <property type="entry name" value="P-loop_NTPase"/>
</dbReference>
<dbReference type="GO" id="GO:0005524">
    <property type="term" value="F:ATP binding"/>
    <property type="evidence" value="ECO:0007669"/>
    <property type="project" value="UniProtKB-KW"/>
</dbReference>
<dbReference type="EMBL" id="JACHGN010000007">
    <property type="protein sequence ID" value="MBB5134232.1"/>
    <property type="molecule type" value="Genomic_DNA"/>
</dbReference>
<dbReference type="PANTHER" id="PTHR42939:SF1">
    <property type="entry name" value="ABC TRANSPORTER ATP-BINDING PROTEIN ALBC-RELATED"/>
    <property type="match status" value="1"/>
</dbReference>
<evidence type="ECO:0000256" key="1">
    <source>
        <dbReference type="ARBA" id="ARBA00022448"/>
    </source>
</evidence>
<evidence type="ECO:0000256" key="2">
    <source>
        <dbReference type="ARBA" id="ARBA00022741"/>
    </source>
</evidence>
<evidence type="ECO:0000313" key="6">
    <source>
        <dbReference type="Proteomes" id="UP000578449"/>
    </source>
</evidence>
<evidence type="ECO:0000259" key="4">
    <source>
        <dbReference type="PROSITE" id="PS50893"/>
    </source>
</evidence>
<keyword evidence="6" id="KW-1185">Reference proteome</keyword>
<dbReference type="PROSITE" id="PS50893">
    <property type="entry name" value="ABC_TRANSPORTER_2"/>
    <property type="match status" value="1"/>
</dbReference>
<feature type="domain" description="ABC transporter" evidence="4">
    <location>
        <begin position="6"/>
        <end position="207"/>
    </location>
</feature>
<gene>
    <name evidence="5" type="ORF">HNP84_003958</name>
</gene>